<dbReference type="AlphaFoldDB" id="A0A7D3VU54"/>
<feature type="transmembrane region" description="Helical" evidence="2">
    <location>
        <begin position="88"/>
        <end position="109"/>
    </location>
</feature>
<organism evidence="3 4">
    <name type="scientific">Actinomadura verrucosospora</name>
    <dbReference type="NCBI Taxonomy" id="46165"/>
    <lineage>
        <taxon>Bacteria</taxon>
        <taxon>Bacillati</taxon>
        <taxon>Actinomycetota</taxon>
        <taxon>Actinomycetes</taxon>
        <taxon>Streptosporangiales</taxon>
        <taxon>Thermomonosporaceae</taxon>
        <taxon>Actinomadura</taxon>
    </lineage>
</organism>
<proteinExistence type="predicted"/>
<name>A0A7D3VU54_ACTVE</name>
<gene>
    <name evidence="3" type="ORF">ACTIVE_4998</name>
</gene>
<sequence>MSFGMVETVAVRPPQATPGRRPVHATRGRRRAGKALAPRAGPRTVSGMSDDQDVHGPAMLAATNMLKPPPPVIGSLNKEITLPRAVRLTTLVAVLAGMIVGFLLSFVIVGPGLKALMYGPALGGAVGWMAVNFSPLQGEPLMRWIGLQISGTRKRKLIVDGRPVRLYVGIAPLHRTAAGTVRMLPGGVTVDAVRWDSRGVPIQEIPGADRLPSRPRRGRKVTAPPSLSGRSRRRNRRRPRLG</sequence>
<keyword evidence="2" id="KW-0472">Membrane</keyword>
<evidence type="ECO:0000313" key="3">
    <source>
        <dbReference type="EMBL" id="QKG23355.1"/>
    </source>
</evidence>
<feature type="compositionally biased region" description="Basic residues" evidence="1">
    <location>
        <begin position="21"/>
        <end position="33"/>
    </location>
</feature>
<feature type="region of interest" description="Disordered" evidence="1">
    <location>
        <begin position="1"/>
        <end position="52"/>
    </location>
</feature>
<feature type="compositionally biased region" description="Basic residues" evidence="1">
    <location>
        <begin position="230"/>
        <end position="242"/>
    </location>
</feature>
<protein>
    <submittedName>
        <fullName evidence="3">Uncharacterized protein</fullName>
    </submittedName>
</protein>
<dbReference type="Proteomes" id="UP000501240">
    <property type="component" value="Chromosome"/>
</dbReference>
<evidence type="ECO:0000313" key="4">
    <source>
        <dbReference type="Proteomes" id="UP000501240"/>
    </source>
</evidence>
<dbReference type="EMBL" id="CP053892">
    <property type="protein sequence ID" value="QKG23355.1"/>
    <property type="molecule type" value="Genomic_DNA"/>
</dbReference>
<keyword evidence="2" id="KW-1133">Transmembrane helix</keyword>
<reference evidence="3 4" key="1">
    <citation type="submission" date="2020-05" db="EMBL/GenBank/DDBJ databases">
        <title>Actinomadura verrucosospora NRRL-B18236 (PFL_A860) Genome sequencing and assembly.</title>
        <authorList>
            <person name="Samborskyy M."/>
        </authorList>
    </citation>
    <scope>NUCLEOTIDE SEQUENCE [LARGE SCALE GENOMIC DNA]</scope>
    <source>
        <strain evidence="3 4">NRRL:B18236</strain>
    </source>
</reference>
<keyword evidence="4" id="KW-1185">Reference proteome</keyword>
<keyword evidence="2" id="KW-0812">Transmembrane</keyword>
<accession>A0A7D3VU54</accession>
<evidence type="ECO:0000256" key="1">
    <source>
        <dbReference type="SAM" id="MobiDB-lite"/>
    </source>
</evidence>
<feature type="region of interest" description="Disordered" evidence="1">
    <location>
        <begin position="204"/>
        <end position="242"/>
    </location>
</feature>
<evidence type="ECO:0000256" key="2">
    <source>
        <dbReference type="SAM" id="Phobius"/>
    </source>
</evidence>